<comment type="caution">
    <text evidence="1">The sequence shown here is derived from an EMBL/GenBank/DDBJ whole genome shotgun (WGS) entry which is preliminary data.</text>
</comment>
<evidence type="ECO:0000313" key="1">
    <source>
        <dbReference type="EMBL" id="KAI4375686.1"/>
    </source>
</evidence>
<dbReference type="Proteomes" id="UP001057402">
    <property type="component" value="Chromosome 4"/>
</dbReference>
<organism evidence="1 2">
    <name type="scientific">Melastoma candidum</name>
    <dbReference type="NCBI Taxonomy" id="119954"/>
    <lineage>
        <taxon>Eukaryota</taxon>
        <taxon>Viridiplantae</taxon>
        <taxon>Streptophyta</taxon>
        <taxon>Embryophyta</taxon>
        <taxon>Tracheophyta</taxon>
        <taxon>Spermatophyta</taxon>
        <taxon>Magnoliopsida</taxon>
        <taxon>eudicotyledons</taxon>
        <taxon>Gunneridae</taxon>
        <taxon>Pentapetalae</taxon>
        <taxon>rosids</taxon>
        <taxon>malvids</taxon>
        <taxon>Myrtales</taxon>
        <taxon>Melastomataceae</taxon>
        <taxon>Melastomatoideae</taxon>
        <taxon>Melastomateae</taxon>
        <taxon>Melastoma</taxon>
    </lineage>
</organism>
<name>A0ACB9RBQ1_9MYRT</name>
<proteinExistence type="predicted"/>
<sequence length="77" mass="8519">MEQVGQLDEGFLSEAKGDEDKPGLLAMLQKVLQLYASTVLSKRSYAKKGEKLHSRPCFCNGYCCLRYANIALIMGST</sequence>
<protein>
    <submittedName>
        <fullName evidence="1">Uncharacterized protein</fullName>
    </submittedName>
</protein>
<evidence type="ECO:0000313" key="2">
    <source>
        <dbReference type="Proteomes" id="UP001057402"/>
    </source>
</evidence>
<accession>A0ACB9RBQ1</accession>
<dbReference type="EMBL" id="CM042883">
    <property type="protein sequence ID" value="KAI4375686.1"/>
    <property type="molecule type" value="Genomic_DNA"/>
</dbReference>
<gene>
    <name evidence="1" type="ORF">MLD38_013527</name>
</gene>
<reference evidence="2" key="1">
    <citation type="journal article" date="2023" name="Front. Plant Sci.">
        <title>Chromosomal-level genome assembly of Melastoma candidum provides insights into trichome evolution.</title>
        <authorList>
            <person name="Zhong Y."/>
            <person name="Wu W."/>
            <person name="Sun C."/>
            <person name="Zou P."/>
            <person name="Liu Y."/>
            <person name="Dai S."/>
            <person name="Zhou R."/>
        </authorList>
    </citation>
    <scope>NUCLEOTIDE SEQUENCE [LARGE SCALE GENOMIC DNA]</scope>
</reference>
<keyword evidence="2" id="KW-1185">Reference proteome</keyword>